<evidence type="ECO:0000256" key="3">
    <source>
        <dbReference type="HAMAP-Rule" id="MF_01121"/>
    </source>
</evidence>
<dbReference type="GO" id="GO:0036055">
    <property type="term" value="F:protein-succinyllysine desuccinylase activity"/>
    <property type="evidence" value="ECO:0007669"/>
    <property type="project" value="UniProtKB-UniRule"/>
</dbReference>
<feature type="binding site" evidence="3 4">
    <location>
        <position position="154"/>
    </location>
    <ligand>
        <name>Zn(2+)</name>
        <dbReference type="ChEBI" id="CHEBI:29105"/>
    </ligand>
</feature>
<dbReference type="InterPro" id="IPR029035">
    <property type="entry name" value="DHS-like_NAD/FAD-binding_dom"/>
</dbReference>
<feature type="binding site" evidence="3">
    <location>
        <begin position="191"/>
        <end position="193"/>
    </location>
    <ligand>
        <name>NAD(+)</name>
        <dbReference type="ChEBI" id="CHEBI:57540"/>
    </ligand>
</feature>
<dbReference type="Gene3D" id="3.30.1600.10">
    <property type="entry name" value="SIR2/SIRT2 'Small Domain"/>
    <property type="match status" value="1"/>
</dbReference>
<dbReference type="EC" id="2.3.1.286" evidence="3"/>
<feature type="binding site" evidence="3 4">
    <location>
        <position position="151"/>
    </location>
    <ligand>
        <name>Zn(2+)</name>
        <dbReference type="ChEBI" id="CHEBI:29105"/>
    </ligand>
</feature>
<evidence type="ECO:0000313" key="7">
    <source>
        <dbReference type="Proteomes" id="UP000216311"/>
    </source>
</evidence>
<keyword evidence="3" id="KW-0963">Cytoplasm</keyword>
<dbReference type="GO" id="GO:0036054">
    <property type="term" value="F:protein-malonyllysine demalonylase activity"/>
    <property type="evidence" value="ECO:0007669"/>
    <property type="project" value="InterPro"/>
</dbReference>
<dbReference type="PANTHER" id="PTHR11085">
    <property type="entry name" value="NAD-DEPENDENT PROTEIN DEACYLASE SIRTUIN-5, MITOCHONDRIAL-RELATED"/>
    <property type="match status" value="1"/>
</dbReference>
<evidence type="ECO:0000256" key="2">
    <source>
        <dbReference type="ARBA" id="ARBA00023027"/>
    </source>
</evidence>
<dbReference type="PANTHER" id="PTHR11085:SF10">
    <property type="entry name" value="NAD-DEPENDENT PROTEIN DEACYLASE SIRTUIN-5, MITOCHONDRIAL-RELATED"/>
    <property type="match status" value="1"/>
</dbReference>
<reference evidence="6 7" key="1">
    <citation type="submission" date="2017-07" db="EMBL/GenBank/DDBJ databases">
        <title>Draft whole genome sequences of clinical Proprionibacteriaceae strains.</title>
        <authorList>
            <person name="Bernier A.-M."/>
            <person name="Bernard K."/>
            <person name="Domingo M.-C."/>
        </authorList>
    </citation>
    <scope>NUCLEOTIDE SEQUENCE [LARGE SCALE GENOMIC DNA]</scope>
    <source>
        <strain evidence="6 7">NML 130396</strain>
    </source>
</reference>
<comment type="similarity">
    <text evidence="3">Belongs to the sirtuin family. Class III subfamily.</text>
</comment>
<dbReference type="AlphaFoldDB" id="A0A255GTR0"/>
<comment type="catalytic activity">
    <reaction evidence="3">
        <text>N(6)-succinyl-L-lysyl-[protein] + NAD(+) + H2O = 2''-O-succinyl-ADP-D-ribose + nicotinamide + L-lysyl-[protein]</text>
        <dbReference type="Rhea" id="RHEA:47668"/>
        <dbReference type="Rhea" id="RHEA-COMP:9752"/>
        <dbReference type="Rhea" id="RHEA-COMP:11877"/>
        <dbReference type="ChEBI" id="CHEBI:15377"/>
        <dbReference type="ChEBI" id="CHEBI:17154"/>
        <dbReference type="ChEBI" id="CHEBI:29969"/>
        <dbReference type="ChEBI" id="CHEBI:57540"/>
        <dbReference type="ChEBI" id="CHEBI:87830"/>
        <dbReference type="ChEBI" id="CHEBI:87832"/>
    </reaction>
</comment>
<comment type="caution">
    <text evidence="6">The sequence shown here is derived from an EMBL/GenBank/DDBJ whole genome shotgun (WGS) entry which is preliminary data.</text>
</comment>
<proteinExistence type="inferred from homology"/>
<feature type="binding site" evidence="3">
    <location>
        <position position="66"/>
    </location>
    <ligand>
        <name>substrate</name>
    </ligand>
</feature>
<sequence length="247" mass="26626">MVPSAIADLVTAARRITVLTGAGMSAESGVPTFRDAQTGWWARYDPMQLATPEAFDEDPDLVWAWYLRRLQLVRGAQPHSGHHALSSWAVLRPLSIVTQNVDDLHERAGSTVLAHLHGSLAEFRCASCGGTPQRLPELPDEVPERVAPPFCTDCGGRIRPGVVWFGEALPQQPFAHAEQAVTDADLVLVVGTSGLVQPAAGLPLRARAAGVPTVELNPTDTALSDYVQHRWRTTAAEGLPRLLELLG</sequence>
<dbReference type="GO" id="GO:0005737">
    <property type="term" value="C:cytoplasm"/>
    <property type="evidence" value="ECO:0007669"/>
    <property type="project" value="UniProtKB-SubCell"/>
</dbReference>
<dbReference type="OrthoDB" id="9800582at2"/>
<feature type="binding site" evidence="3">
    <location>
        <begin position="217"/>
        <end position="219"/>
    </location>
    <ligand>
        <name>NAD(+)</name>
        <dbReference type="ChEBI" id="CHEBI:57540"/>
    </ligand>
</feature>
<accession>A0A255GTR0</accession>
<dbReference type="SUPFAM" id="SSF52467">
    <property type="entry name" value="DHS-like NAD/FAD-binding domain"/>
    <property type="match status" value="1"/>
</dbReference>
<evidence type="ECO:0000256" key="4">
    <source>
        <dbReference type="PROSITE-ProRule" id="PRU00236"/>
    </source>
</evidence>
<gene>
    <name evidence="3" type="primary">cobB</name>
    <name evidence="6" type="ORF">CGZ93_16320</name>
</gene>
<keyword evidence="7" id="KW-1185">Reference proteome</keyword>
<dbReference type="Pfam" id="PF02146">
    <property type="entry name" value="SIR2"/>
    <property type="match status" value="1"/>
</dbReference>
<feature type="domain" description="Deacetylase sirtuin-type" evidence="5">
    <location>
        <begin position="1"/>
        <end position="247"/>
    </location>
</feature>
<dbReference type="RefSeq" id="WP_094365205.1">
    <property type="nucleotide sequence ID" value="NZ_NMVQ01000045.1"/>
</dbReference>
<comment type="function">
    <text evidence="3">NAD-dependent lysine deacetylase and desuccinylase that specifically removes acetyl and succinyl groups on target proteins. Modulates the activities of several proteins which are inactive in their acylated form.</text>
</comment>
<comment type="domain">
    <text evidence="3">2 residues (Tyr-66 and Arg-69) present in a large hydrophobic pocket are probably involved in substrate specificity. They are important for desuccinylation activity, but dispensable for deacetylation activity.</text>
</comment>
<dbReference type="InterPro" id="IPR003000">
    <property type="entry name" value="Sirtuin"/>
</dbReference>
<dbReference type="HAMAP" id="MF_01121">
    <property type="entry name" value="Sirtuin_ClassIII"/>
    <property type="match status" value="1"/>
</dbReference>
<feature type="binding site" evidence="3">
    <location>
        <begin position="99"/>
        <end position="102"/>
    </location>
    <ligand>
        <name>NAD(+)</name>
        <dbReference type="ChEBI" id="CHEBI:57540"/>
    </ligand>
</feature>
<comment type="subcellular location">
    <subcellularLocation>
        <location evidence="3">Cytoplasm</location>
    </subcellularLocation>
</comment>
<protein>
    <recommendedName>
        <fullName evidence="3">NAD-dependent protein deacylase</fullName>
        <ecNumber evidence="3">2.3.1.286</ecNumber>
    </recommendedName>
    <alternativeName>
        <fullName evidence="3">Regulatory protein SIR2 homolog</fullName>
    </alternativeName>
</protein>
<organism evidence="6 7">
    <name type="scientific">Enemella dayhoffiae</name>
    <dbReference type="NCBI Taxonomy" id="2016507"/>
    <lineage>
        <taxon>Bacteria</taxon>
        <taxon>Bacillati</taxon>
        <taxon>Actinomycetota</taxon>
        <taxon>Actinomycetes</taxon>
        <taxon>Propionibacteriales</taxon>
        <taxon>Propionibacteriaceae</taxon>
        <taxon>Enemella</taxon>
    </lineage>
</organism>
<dbReference type="GO" id="GO:0017136">
    <property type="term" value="F:histone deacetylase activity, NAD-dependent"/>
    <property type="evidence" value="ECO:0007669"/>
    <property type="project" value="TreeGrafter"/>
</dbReference>
<dbReference type="GO" id="GO:0008270">
    <property type="term" value="F:zinc ion binding"/>
    <property type="evidence" value="ECO:0007669"/>
    <property type="project" value="UniProtKB-UniRule"/>
</dbReference>
<comment type="cofactor">
    <cofactor evidence="3">
        <name>Zn(2+)</name>
        <dbReference type="ChEBI" id="CHEBI:29105"/>
    </cofactor>
    <text evidence="3">Binds 1 zinc ion per subunit.</text>
</comment>
<name>A0A255GTR0_9ACTN</name>
<evidence type="ECO:0000256" key="1">
    <source>
        <dbReference type="ARBA" id="ARBA00022679"/>
    </source>
</evidence>
<dbReference type="Gene3D" id="3.40.50.1220">
    <property type="entry name" value="TPP-binding domain"/>
    <property type="match status" value="1"/>
</dbReference>
<dbReference type="EMBL" id="NMVQ01000045">
    <property type="protein sequence ID" value="OYO18116.1"/>
    <property type="molecule type" value="Genomic_DNA"/>
</dbReference>
<dbReference type="PROSITE" id="PS50305">
    <property type="entry name" value="SIRTUIN"/>
    <property type="match status" value="1"/>
</dbReference>
<feature type="binding site" evidence="3 4">
    <location>
        <position position="128"/>
    </location>
    <ligand>
        <name>Zn(2+)</name>
        <dbReference type="ChEBI" id="CHEBI:29105"/>
    </ligand>
</feature>
<dbReference type="Proteomes" id="UP000216311">
    <property type="component" value="Unassembled WGS sequence"/>
</dbReference>
<keyword evidence="1" id="KW-0808">Transferase</keyword>
<keyword evidence="3 4" id="KW-0479">Metal-binding</keyword>
<evidence type="ECO:0000313" key="6">
    <source>
        <dbReference type="EMBL" id="OYO18116.1"/>
    </source>
</evidence>
<feature type="binding site" evidence="3">
    <location>
        <position position="69"/>
    </location>
    <ligand>
        <name>substrate</name>
    </ligand>
</feature>
<dbReference type="InterPro" id="IPR027546">
    <property type="entry name" value="Sirtuin_class_III"/>
</dbReference>
<keyword evidence="2 3" id="KW-0520">NAD</keyword>
<feature type="binding site" evidence="3 4">
    <location>
        <position position="125"/>
    </location>
    <ligand>
        <name>Zn(2+)</name>
        <dbReference type="ChEBI" id="CHEBI:29105"/>
    </ligand>
</feature>
<dbReference type="InterPro" id="IPR026590">
    <property type="entry name" value="Ssirtuin_cat_dom"/>
</dbReference>
<dbReference type="InterPro" id="IPR050134">
    <property type="entry name" value="NAD-dep_sirtuin_deacylases"/>
</dbReference>
<comment type="catalytic activity">
    <reaction evidence="3">
        <text>N(6)-acetyl-L-lysyl-[protein] + NAD(+) + H2O = 2''-O-acetyl-ADP-D-ribose + nicotinamide + L-lysyl-[protein]</text>
        <dbReference type="Rhea" id="RHEA:43636"/>
        <dbReference type="Rhea" id="RHEA-COMP:9752"/>
        <dbReference type="Rhea" id="RHEA-COMP:10731"/>
        <dbReference type="ChEBI" id="CHEBI:15377"/>
        <dbReference type="ChEBI" id="CHEBI:17154"/>
        <dbReference type="ChEBI" id="CHEBI:29969"/>
        <dbReference type="ChEBI" id="CHEBI:57540"/>
        <dbReference type="ChEBI" id="CHEBI:61930"/>
        <dbReference type="ChEBI" id="CHEBI:83767"/>
        <dbReference type="EC" id="2.3.1.286"/>
    </reaction>
</comment>
<feature type="binding site" evidence="3">
    <location>
        <position position="235"/>
    </location>
    <ligand>
        <name>NAD(+)</name>
        <dbReference type="ChEBI" id="CHEBI:57540"/>
    </ligand>
</feature>
<feature type="active site" description="Proton acceptor" evidence="3 4">
    <location>
        <position position="117"/>
    </location>
</feature>
<dbReference type="NCBIfam" id="NF001753">
    <property type="entry name" value="PRK00481.1-3"/>
    <property type="match status" value="1"/>
</dbReference>
<evidence type="ECO:0000259" key="5">
    <source>
        <dbReference type="PROSITE" id="PS50305"/>
    </source>
</evidence>
<comment type="caution">
    <text evidence="3">Lacks conserved residue(s) required for the propagation of feature annotation.</text>
</comment>
<keyword evidence="3 4" id="KW-0862">Zinc</keyword>
<dbReference type="GO" id="GO:0070403">
    <property type="term" value="F:NAD+ binding"/>
    <property type="evidence" value="ECO:0007669"/>
    <property type="project" value="UniProtKB-UniRule"/>
</dbReference>
<dbReference type="InterPro" id="IPR026591">
    <property type="entry name" value="Sirtuin_cat_small_dom_sf"/>
</dbReference>